<dbReference type="OMA" id="HMWQTAM"/>
<dbReference type="InterPro" id="IPR032466">
    <property type="entry name" value="Metal_Hydrolase"/>
</dbReference>
<dbReference type="PANTHER" id="PTHR43794:SF5">
    <property type="entry name" value="CHLOROHYDROLASE FAMILY PROTEIN"/>
    <property type="match status" value="1"/>
</dbReference>
<dbReference type="Pfam" id="PF01979">
    <property type="entry name" value="Amidohydro_1"/>
    <property type="match status" value="2"/>
</dbReference>
<dbReference type="SUPFAM" id="SSF51338">
    <property type="entry name" value="Composite domain of metallo-dependent hydrolases"/>
    <property type="match status" value="1"/>
</dbReference>
<comment type="caution">
    <text evidence="2">The sequence shown here is derived from an EMBL/GenBank/DDBJ whole genome shotgun (WGS) entry which is preliminary data.</text>
</comment>
<evidence type="ECO:0000259" key="1">
    <source>
        <dbReference type="Pfam" id="PF01979"/>
    </source>
</evidence>
<dbReference type="InterPro" id="IPR011059">
    <property type="entry name" value="Metal-dep_hydrolase_composite"/>
</dbReference>
<evidence type="ECO:0000313" key="3">
    <source>
        <dbReference type="Proteomes" id="UP000184267"/>
    </source>
</evidence>
<accession>A0A1M2VHN9</accession>
<dbReference type="OrthoDB" id="194468at2759"/>
<dbReference type="Proteomes" id="UP000184267">
    <property type="component" value="Unassembled WGS sequence"/>
</dbReference>
<dbReference type="InterPro" id="IPR050287">
    <property type="entry name" value="MTA/SAH_deaminase"/>
</dbReference>
<feature type="domain" description="Amidohydrolase-related" evidence="1">
    <location>
        <begin position="250"/>
        <end position="455"/>
    </location>
</feature>
<dbReference type="SUPFAM" id="SSF51556">
    <property type="entry name" value="Metallo-dependent hydrolases"/>
    <property type="match status" value="1"/>
</dbReference>
<dbReference type="Gene3D" id="3.20.20.140">
    <property type="entry name" value="Metal-dependent hydrolases"/>
    <property type="match status" value="1"/>
</dbReference>
<dbReference type="Gene3D" id="2.30.40.10">
    <property type="entry name" value="Urease, subunit C, domain 1"/>
    <property type="match status" value="1"/>
</dbReference>
<dbReference type="GO" id="GO:0016810">
    <property type="term" value="F:hydrolase activity, acting on carbon-nitrogen (but not peptide) bonds"/>
    <property type="evidence" value="ECO:0007669"/>
    <property type="project" value="InterPro"/>
</dbReference>
<feature type="domain" description="Amidohydrolase-related" evidence="1">
    <location>
        <begin position="60"/>
        <end position="187"/>
    </location>
</feature>
<dbReference type="PANTHER" id="PTHR43794">
    <property type="entry name" value="AMINOHYDROLASE SSNA-RELATED"/>
    <property type="match status" value="1"/>
</dbReference>
<sequence length="504" mass="54695">MSTTTKYLLKGGTVATCVQGSDAAQVYKADVLVEGSTITRIEQDIAPAPGVEVIDCTDKWITPGFVDTHRHVFMTVLRANQCDYLLSEYFIKMAWTVQGTLTPDEIAIGTLAGCLDALHNGVTTILDHFHAAHTSAHADAALRAVLESGARVIWAPARQSPPTQLFPSLQWAGDTESAKWQREKLKELGAPNGGKLRPDGRVTLGLAYDTLGQGPIEAHQEFLTFARSVPVAVITAHVVQGPGILTWRDAGVLGPDVVFSHCNILADRPAPDDEMWAALKEGGAAIAATPEDELGMAHGNPVALDALRRGVKCGLGVVSTSPTPGRSFVERLRGRIVQDVVSANSGDIFTQMRVQLQWARGHDHERILAERNPATRPFHNKYNCVDVFRLGTLGGAEALGLSQLIGTVEVGKRADLLVFDANSVNLAGAADPIGGVVFHASSEDIEMVFVDGEIVKRNRKLVREWAPVARELKEKADAVRERWPAEKLEEAWKKWYETNGAPFF</sequence>
<dbReference type="EMBL" id="MNAD01001224">
    <property type="protein sequence ID" value="OJT07107.1"/>
    <property type="molecule type" value="Genomic_DNA"/>
</dbReference>
<dbReference type="InterPro" id="IPR006680">
    <property type="entry name" value="Amidohydro-rel"/>
</dbReference>
<organism evidence="2 3">
    <name type="scientific">Trametes pubescens</name>
    <name type="common">White-rot fungus</name>
    <dbReference type="NCBI Taxonomy" id="154538"/>
    <lineage>
        <taxon>Eukaryota</taxon>
        <taxon>Fungi</taxon>
        <taxon>Dikarya</taxon>
        <taxon>Basidiomycota</taxon>
        <taxon>Agaricomycotina</taxon>
        <taxon>Agaricomycetes</taxon>
        <taxon>Polyporales</taxon>
        <taxon>Polyporaceae</taxon>
        <taxon>Trametes</taxon>
    </lineage>
</organism>
<name>A0A1M2VHN9_TRAPU</name>
<dbReference type="AlphaFoldDB" id="A0A1M2VHN9"/>
<dbReference type="STRING" id="154538.A0A1M2VHN9"/>
<keyword evidence="3" id="KW-1185">Reference proteome</keyword>
<reference evidence="2 3" key="1">
    <citation type="submission" date="2016-10" db="EMBL/GenBank/DDBJ databases">
        <title>Genome sequence of the basidiomycete white-rot fungus Trametes pubescens.</title>
        <authorList>
            <person name="Makela M.R."/>
            <person name="Granchi Z."/>
            <person name="Peng M."/>
            <person name="De Vries R.P."/>
            <person name="Grigoriev I."/>
            <person name="Riley R."/>
            <person name="Hilden K."/>
        </authorList>
    </citation>
    <scope>NUCLEOTIDE SEQUENCE [LARGE SCALE GENOMIC DNA]</scope>
    <source>
        <strain evidence="2 3">FBCC735</strain>
    </source>
</reference>
<gene>
    <name evidence="2" type="ORF">TRAPUB_2041</name>
</gene>
<proteinExistence type="predicted"/>
<evidence type="ECO:0000313" key="2">
    <source>
        <dbReference type="EMBL" id="OJT07107.1"/>
    </source>
</evidence>
<protein>
    <submittedName>
        <fullName evidence="2">5'-deoxyadenosine deaminase</fullName>
    </submittedName>
</protein>